<sequence>MIRIKNITRTYGTGDITVNALANVSLEIKENEFVAIMGTSGSGKSTLMNILGCLDTPTTGEYLLSGASVKDIDDESLSRIRNEKIGFIFQTFHLLPRLSAVQNVALPLRYSNVPTEEAQERGKAMLAKVGLAERGHHKPFEMSGGQRQRVAIARALVNNPKVIFADEPTGNLDSKTSYEIMDLLCELHQQGQTIVMVTHEEDIAAYADRIIRMKDGKIIEEKLCVVA</sequence>
<dbReference type="PROSITE" id="PS00211">
    <property type="entry name" value="ABC_TRANSPORTER_1"/>
    <property type="match status" value="1"/>
</dbReference>
<dbReference type="GO" id="GO:1902495">
    <property type="term" value="C:transmembrane transporter complex"/>
    <property type="evidence" value="ECO:0007669"/>
    <property type="project" value="UniProtKB-ARBA"/>
</dbReference>
<dbReference type="OrthoDB" id="6224429at2"/>
<evidence type="ECO:0000256" key="3">
    <source>
        <dbReference type="ARBA" id="ARBA00022840"/>
    </source>
</evidence>
<evidence type="ECO:0000313" key="7">
    <source>
        <dbReference type="Proteomes" id="UP000315303"/>
    </source>
</evidence>
<keyword evidence="1" id="KW-0813">Transport</keyword>
<keyword evidence="2" id="KW-0547">Nucleotide-binding</keyword>
<reference evidence="6 7" key="1">
    <citation type="submission" date="2019-01" db="EMBL/GenBank/DDBJ databases">
        <title>Litorilituus lipolytica sp. nov., isolated from intertidal sand of the Yellow Sea in China.</title>
        <authorList>
            <person name="Liu A."/>
        </authorList>
    </citation>
    <scope>NUCLEOTIDE SEQUENCE [LARGE SCALE GENOMIC DNA]</scope>
    <source>
        <strain evidence="6 7">RZ04</strain>
    </source>
</reference>
<dbReference type="EMBL" id="SAWY01000019">
    <property type="protein sequence ID" value="TPH15619.1"/>
    <property type="molecule type" value="Genomic_DNA"/>
</dbReference>
<proteinExistence type="inferred from homology"/>
<name>A0A502KYQ7_9GAMM</name>
<evidence type="ECO:0000313" key="6">
    <source>
        <dbReference type="EMBL" id="TPH15619.1"/>
    </source>
</evidence>
<dbReference type="GO" id="GO:0016887">
    <property type="term" value="F:ATP hydrolysis activity"/>
    <property type="evidence" value="ECO:0007669"/>
    <property type="project" value="InterPro"/>
</dbReference>
<dbReference type="PANTHER" id="PTHR24220">
    <property type="entry name" value="IMPORT ATP-BINDING PROTEIN"/>
    <property type="match status" value="1"/>
</dbReference>
<evidence type="ECO:0000256" key="2">
    <source>
        <dbReference type="ARBA" id="ARBA00022741"/>
    </source>
</evidence>
<dbReference type="GO" id="GO:0005886">
    <property type="term" value="C:plasma membrane"/>
    <property type="evidence" value="ECO:0007669"/>
    <property type="project" value="TreeGrafter"/>
</dbReference>
<dbReference type="PROSITE" id="PS50893">
    <property type="entry name" value="ABC_TRANSPORTER_2"/>
    <property type="match status" value="1"/>
</dbReference>
<organism evidence="6 7">
    <name type="scientific">Litorilituus lipolyticus</name>
    <dbReference type="NCBI Taxonomy" id="2491017"/>
    <lineage>
        <taxon>Bacteria</taxon>
        <taxon>Pseudomonadati</taxon>
        <taxon>Pseudomonadota</taxon>
        <taxon>Gammaproteobacteria</taxon>
        <taxon>Alteromonadales</taxon>
        <taxon>Colwelliaceae</taxon>
        <taxon>Litorilituus</taxon>
    </lineage>
</organism>
<dbReference type="AlphaFoldDB" id="A0A502KYQ7"/>
<dbReference type="GO" id="GO:0005524">
    <property type="term" value="F:ATP binding"/>
    <property type="evidence" value="ECO:0007669"/>
    <property type="project" value="UniProtKB-KW"/>
</dbReference>
<dbReference type="GO" id="GO:0022857">
    <property type="term" value="F:transmembrane transporter activity"/>
    <property type="evidence" value="ECO:0007669"/>
    <property type="project" value="UniProtKB-ARBA"/>
</dbReference>
<dbReference type="Gene3D" id="3.40.50.300">
    <property type="entry name" value="P-loop containing nucleotide triphosphate hydrolases"/>
    <property type="match status" value="1"/>
</dbReference>
<dbReference type="InterPro" id="IPR017911">
    <property type="entry name" value="MacB-like_ATP-bd"/>
</dbReference>
<feature type="domain" description="ABC transporter" evidence="5">
    <location>
        <begin position="2"/>
        <end position="227"/>
    </location>
</feature>
<evidence type="ECO:0000256" key="1">
    <source>
        <dbReference type="ARBA" id="ARBA00022448"/>
    </source>
</evidence>
<dbReference type="CDD" id="cd03255">
    <property type="entry name" value="ABC_MJ0796_LolCDE_FtsE"/>
    <property type="match status" value="1"/>
</dbReference>
<protein>
    <submittedName>
        <fullName evidence="6">ABC transporter ATP-binding protein</fullName>
    </submittedName>
</protein>
<keyword evidence="3 6" id="KW-0067">ATP-binding</keyword>
<accession>A0A502KYQ7</accession>
<comment type="similarity">
    <text evidence="4">Belongs to the ABC transporter superfamily. Macrolide exporter (TC 3.A.1.122) family.</text>
</comment>
<dbReference type="InterPro" id="IPR003593">
    <property type="entry name" value="AAA+_ATPase"/>
</dbReference>
<dbReference type="InterPro" id="IPR015854">
    <property type="entry name" value="ABC_transpr_LolD-like"/>
</dbReference>
<dbReference type="RefSeq" id="WP_140603018.1">
    <property type="nucleotide sequence ID" value="NZ_SAWY01000019.1"/>
</dbReference>
<evidence type="ECO:0000256" key="4">
    <source>
        <dbReference type="ARBA" id="ARBA00038388"/>
    </source>
</evidence>
<dbReference type="Pfam" id="PF00005">
    <property type="entry name" value="ABC_tran"/>
    <property type="match status" value="1"/>
</dbReference>
<comment type="caution">
    <text evidence="6">The sequence shown here is derived from an EMBL/GenBank/DDBJ whole genome shotgun (WGS) entry which is preliminary data.</text>
</comment>
<dbReference type="SMART" id="SM00382">
    <property type="entry name" value="AAA"/>
    <property type="match status" value="1"/>
</dbReference>
<dbReference type="InterPro" id="IPR017871">
    <property type="entry name" value="ABC_transporter-like_CS"/>
</dbReference>
<keyword evidence="7" id="KW-1185">Reference proteome</keyword>
<dbReference type="FunFam" id="3.40.50.300:FF:000032">
    <property type="entry name" value="Export ABC transporter ATP-binding protein"/>
    <property type="match status" value="1"/>
</dbReference>
<evidence type="ECO:0000259" key="5">
    <source>
        <dbReference type="PROSITE" id="PS50893"/>
    </source>
</evidence>
<dbReference type="Proteomes" id="UP000315303">
    <property type="component" value="Unassembled WGS sequence"/>
</dbReference>
<gene>
    <name evidence="6" type="ORF">EPA86_08555</name>
</gene>
<dbReference type="PANTHER" id="PTHR24220:SF86">
    <property type="entry name" value="ABC TRANSPORTER ABCH.1"/>
    <property type="match status" value="1"/>
</dbReference>
<dbReference type="InterPro" id="IPR027417">
    <property type="entry name" value="P-loop_NTPase"/>
</dbReference>
<dbReference type="InterPro" id="IPR003439">
    <property type="entry name" value="ABC_transporter-like_ATP-bd"/>
</dbReference>
<dbReference type="SUPFAM" id="SSF52540">
    <property type="entry name" value="P-loop containing nucleoside triphosphate hydrolases"/>
    <property type="match status" value="1"/>
</dbReference>